<dbReference type="WBParaSite" id="SSLN_0000952501-mRNA-1">
    <property type="protein sequence ID" value="SSLN_0000952501-mRNA-1"/>
    <property type="gene ID" value="SSLN_0000952501"/>
</dbReference>
<reference evidence="1 2" key="2">
    <citation type="submission" date="2018-11" db="EMBL/GenBank/DDBJ databases">
        <authorList>
            <consortium name="Pathogen Informatics"/>
        </authorList>
    </citation>
    <scope>NUCLEOTIDE SEQUENCE [LARGE SCALE GENOMIC DNA]</scope>
    <source>
        <strain evidence="1 2">NST_G2</strain>
    </source>
</reference>
<name>A0A183SY78_SCHSO</name>
<evidence type="ECO:0000313" key="1">
    <source>
        <dbReference type="EMBL" id="VDL95561.1"/>
    </source>
</evidence>
<dbReference type="Proteomes" id="UP000275846">
    <property type="component" value="Unassembled WGS sequence"/>
</dbReference>
<protein>
    <submittedName>
        <fullName evidence="3">RT_RNaseH domain-containing protein</fullName>
    </submittedName>
</protein>
<dbReference type="OrthoDB" id="6279772at2759"/>
<keyword evidence="2" id="KW-1185">Reference proteome</keyword>
<reference evidence="3" key="1">
    <citation type="submission" date="2016-06" db="UniProtKB">
        <authorList>
            <consortium name="WormBaseParasite"/>
        </authorList>
    </citation>
    <scope>IDENTIFICATION</scope>
</reference>
<evidence type="ECO:0000313" key="2">
    <source>
        <dbReference type="Proteomes" id="UP000275846"/>
    </source>
</evidence>
<dbReference type="EMBL" id="UYSU01035081">
    <property type="protein sequence ID" value="VDL95561.1"/>
    <property type="molecule type" value="Genomic_DNA"/>
</dbReference>
<accession>A0A183SY78</accession>
<dbReference type="AlphaFoldDB" id="A0A183SY78"/>
<proteinExistence type="predicted"/>
<evidence type="ECO:0000313" key="3">
    <source>
        <dbReference type="WBParaSite" id="SSLN_0000952501-mRNA-1"/>
    </source>
</evidence>
<gene>
    <name evidence="1" type="ORF">SSLN_LOCUS9176</name>
</gene>
<organism evidence="3">
    <name type="scientific">Schistocephalus solidus</name>
    <name type="common">Tapeworm</name>
    <dbReference type="NCBI Taxonomy" id="70667"/>
    <lineage>
        <taxon>Eukaryota</taxon>
        <taxon>Metazoa</taxon>
        <taxon>Spiralia</taxon>
        <taxon>Lophotrochozoa</taxon>
        <taxon>Platyhelminthes</taxon>
        <taxon>Cestoda</taxon>
        <taxon>Eucestoda</taxon>
        <taxon>Diphyllobothriidea</taxon>
        <taxon>Diphyllobothriidae</taxon>
        <taxon>Schistocephalus</taxon>
    </lineage>
</organism>
<sequence length="219" mass="24576">MVLAKVARARGRADYESSHDKTRTHIVIVRAHHSGGWMGVSPHVDVGRDEGARVDGTTSTQLLAARVALDIIKPFSDQPYTQLKAALLRLHTMSDRQRYHQLIREDRKPTELFRECKPFVYNPREIAHLDYISQFTTDIRHIDGKKNEVADMLSRPSLSALQLPQWIDLVDMAAEQRRVGCPVDESVSGLQLAGVPLTTVTGIILCDVSTPFHHPFVPP</sequence>